<evidence type="ECO:0000256" key="4">
    <source>
        <dbReference type="PROSITE-ProRule" id="PRU10141"/>
    </source>
</evidence>
<keyword evidence="8" id="KW-1185">Reference proteome</keyword>
<evidence type="ECO:0000313" key="8">
    <source>
        <dbReference type="Proteomes" id="UP000055024"/>
    </source>
</evidence>
<comment type="similarity">
    <text evidence="5">Belongs to the protein kinase superfamily.</text>
</comment>
<dbReference type="AlphaFoldDB" id="A0A0V1GWK9"/>
<dbReference type="GO" id="GO:0005524">
    <property type="term" value="F:ATP binding"/>
    <property type="evidence" value="ECO:0007669"/>
    <property type="project" value="UniProtKB-UniRule"/>
</dbReference>
<keyword evidence="2 4" id="KW-0547">Nucleotide-binding</keyword>
<protein>
    <recommendedName>
        <fullName evidence="1">non-specific serine/threonine protein kinase</fullName>
        <ecNumber evidence="1">2.7.11.1</ecNumber>
    </recommendedName>
</protein>
<name>A0A0V1GWK9_9BILA</name>
<evidence type="ECO:0000256" key="3">
    <source>
        <dbReference type="ARBA" id="ARBA00022840"/>
    </source>
</evidence>
<dbReference type="PROSITE" id="PS00108">
    <property type="entry name" value="PROTEIN_KINASE_ST"/>
    <property type="match status" value="1"/>
</dbReference>
<dbReference type="GO" id="GO:0004674">
    <property type="term" value="F:protein serine/threonine kinase activity"/>
    <property type="evidence" value="ECO:0007669"/>
    <property type="project" value="UniProtKB-KW"/>
</dbReference>
<evidence type="ECO:0000256" key="1">
    <source>
        <dbReference type="ARBA" id="ARBA00012513"/>
    </source>
</evidence>
<evidence type="ECO:0000313" key="7">
    <source>
        <dbReference type="EMBL" id="KRZ02705.1"/>
    </source>
</evidence>
<reference evidence="7 8" key="1">
    <citation type="submission" date="2015-01" db="EMBL/GenBank/DDBJ databases">
        <title>Evolution of Trichinella species and genotypes.</title>
        <authorList>
            <person name="Korhonen P.K."/>
            <person name="Edoardo P."/>
            <person name="Giuseppe L.R."/>
            <person name="Gasser R.B."/>
        </authorList>
    </citation>
    <scope>NUCLEOTIDE SEQUENCE [LARGE SCALE GENOMIC DNA]</scope>
    <source>
        <strain evidence="7">ISS1029</strain>
    </source>
</reference>
<dbReference type="Proteomes" id="UP000055024">
    <property type="component" value="Unassembled WGS sequence"/>
</dbReference>
<dbReference type="PROSITE" id="PS00107">
    <property type="entry name" value="PROTEIN_KINASE_ATP"/>
    <property type="match status" value="1"/>
</dbReference>
<dbReference type="Gene3D" id="1.10.510.10">
    <property type="entry name" value="Transferase(Phosphotransferase) domain 1"/>
    <property type="match status" value="1"/>
</dbReference>
<evidence type="ECO:0000259" key="6">
    <source>
        <dbReference type="PROSITE" id="PS50011"/>
    </source>
</evidence>
<comment type="caution">
    <text evidence="7">The sequence shown here is derived from an EMBL/GenBank/DDBJ whole genome shotgun (WGS) entry which is preliminary data.</text>
</comment>
<dbReference type="EMBL" id="JYDP01000219">
    <property type="protein sequence ID" value="KRZ02705.1"/>
    <property type="molecule type" value="Genomic_DNA"/>
</dbReference>
<dbReference type="InterPro" id="IPR008271">
    <property type="entry name" value="Ser/Thr_kinase_AS"/>
</dbReference>
<dbReference type="InterPro" id="IPR000719">
    <property type="entry name" value="Prot_kinase_dom"/>
</dbReference>
<gene>
    <name evidence="7" type="primary">Ttbk1</name>
    <name evidence="7" type="ORF">T11_4664</name>
</gene>
<dbReference type="Pfam" id="PF00069">
    <property type="entry name" value="Pkinase"/>
    <property type="match status" value="1"/>
</dbReference>
<accession>A0A0V1GWK9</accession>
<feature type="domain" description="Protein kinase" evidence="6">
    <location>
        <begin position="19"/>
        <end position="299"/>
    </location>
</feature>
<dbReference type="SUPFAM" id="SSF56112">
    <property type="entry name" value="Protein kinase-like (PK-like)"/>
    <property type="match status" value="1"/>
</dbReference>
<dbReference type="STRING" id="268475.A0A0V1GWK9"/>
<organism evidence="7 8">
    <name type="scientific">Trichinella zimbabwensis</name>
    <dbReference type="NCBI Taxonomy" id="268475"/>
    <lineage>
        <taxon>Eukaryota</taxon>
        <taxon>Metazoa</taxon>
        <taxon>Ecdysozoa</taxon>
        <taxon>Nematoda</taxon>
        <taxon>Enoplea</taxon>
        <taxon>Dorylaimia</taxon>
        <taxon>Trichinellida</taxon>
        <taxon>Trichinellidae</taxon>
        <taxon>Trichinella</taxon>
    </lineage>
</organism>
<dbReference type="EC" id="2.7.11.1" evidence="1"/>
<feature type="binding site" evidence="4">
    <location>
        <position position="48"/>
    </location>
    <ligand>
        <name>ATP</name>
        <dbReference type="ChEBI" id="CHEBI:30616"/>
    </ligand>
</feature>
<dbReference type="InterPro" id="IPR017441">
    <property type="entry name" value="Protein_kinase_ATP_BS"/>
</dbReference>
<dbReference type="SMART" id="SM00220">
    <property type="entry name" value="S_TKc"/>
    <property type="match status" value="1"/>
</dbReference>
<dbReference type="InterPro" id="IPR011009">
    <property type="entry name" value="Kinase-like_dom_sf"/>
</dbReference>
<sequence>MDSDQIARIKPGSVLFNRFEVIRRLGVGSFGAVFETIDGECGLRVAIKLELKKYGRDEKGETIFREAEVMEAMQGVDHFLQYFGRGKQCNCHYIIMELASKSVAKLLQQCPMKKFSLSTSAYFAYNFVEALKEFHKAGFLHRDVKPGNFIIKRIKNILKIYLIDFGSVKPIENYCETLRSHNQVPFVGTINYASPNVHRGRPYGCVDDMISAFYSFLKINTGTLPWSRHLRKALVEKKLSIQPTELIGCKPKSVYQIYEKLCSLTCNDVIDYEWFIDKFKSLITSDRSPLDEIFECLTD</sequence>
<keyword evidence="7" id="KW-0418">Kinase</keyword>
<proteinExistence type="inferred from homology"/>
<dbReference type="PROSITE" id="PS50011">
    <property type="entry name" value="PROTEIN_KINASE_DOM"/>
    <property type="match status" value="1"/>
</dbReference>
<dbReference type="InterPro" id="IPR050235">
    <property type="entry name" value="CK1_Ser-Thr_kinase"/>
</dbReference>
<dbReference type="OrthoDB" id="541276at2759"/>
<dbReference type="PANTHER" id="PTHR11909">
    <property type="entry name" value="CASEIN KINASE-RELATED"/>
    <property type="match status" value="1"/>
</dbReference>
<evidence type="ECO:0000256" key="5">
    <source>
        <dbReference type="RuleBase" id="RU000304"/>
    </source>
</evidence>
<keyword evidence="5" id="KW-0723">Serine/threonine-protein kinase</keyword>
<keyword evidence="3 4" id="KW-0067">ATP-binding</keyword>
<evidence type="ECO:0000256" key="2">
    <source>
        <dbReference type="ARBA" id="ARBA00022741"/>
    </source>
</evidence>
<keyword evidence="7" id="KW-0808">Transferase</keyword>